<dbReference type="GO" id="GO:0043240">
    <property type="term" value="C:Fanconi anaemia nuclear complex"/>
    <property type="evidence" value="ECO:0007669"/>
    <property type="project" value="InterPro"/>
</dbReference>
<feature type="domain" description="Fanconi anaemia group A protein N-terminal" evidence="1">
    <location>
        <begin position="164"/>
        <end position="476"/>
    </location>
</feature>
<feature type="domain" description="Fanconi anaemia group A protein helical" evidence="2">
    <location>
        <begin position="500"/>
        <end position="580"/>
    </location>
</feature>
<dbReference type="Pfam" id="PF24781">
    <property type="entry name" value="FANCA_helical"/>
    <property type="match status" value="1"/>
</dbReference>
<proteinExistence type="predicted"/>
<dbReference type="InterPro" id="IPR031729">
    <property type="entry name" value="Fanconi_A_N"/>
</dbReference>
<organism evidence="4 5">
    <name type="scientific">Paramuricea clavata</name>
    <name type="common">Red gorgonian</name>
    <name type="synonym">Violescent sea-whip</name>
    <dbReference type="NCBI Taxonomy" id="317549"/>
    <lineage>
        <taxon>Eukaryota</taxon>
        <taxon>Metazoa</taxon>
        <taxon>Cnidaria</taxon>
        <taxon>Anthozoa</taxon>
        <taxon>Octocorallia</taxon>
        <taxon>Malacalcyonacea</taxon>
        <taxon>Plexauridae</taxon>
        <taxon>Paramuricea</taxon>
    </lineage>
</organism>
<dbReference type="Proteomes" id="UP001152795">
    <property type="component" value="Unassembled WGS sequence"/>
</dbReference>
<keyword evidence="5" id="KW-1185">Reference proteome</keyword>
<gene>
    <name evidence="4" type="ORF">PACLA_8A041366</name>
</gene>
<evidence type="ECO:0000259" key="3">
    <source>
        <dbReference type="Pfam" id="PF24783"/>
    </source>
</evidence>
<evidence type="ECO:0000259" key="1">
    <source>
        <dbReference type="Pfam" id="PF15865"/>
    </source>
</evidence>
<dbReference type="PANTHER" id="PTHR12047:SF2">
    <property type="entry name" value="FANCONI ANEMIA GROUP A PROTEIN"/>
    <property type="match status" value="1"/>
</dbReference>
<dbReference type="PANTHER" id="PTHR12047">
    <property type="entry name" value="FANCONI ANEMIA GROUP A PROTEIN"/>
    <property type="match status" value="1"/>
</dbReference>
<dbReference type="InterPro" id="IPR003516">
    <property type="entry name" value="FANCA"/>
</dbReference>
<dbReference type="Pfam" id="PF15865">
    <property type="entry name" value="Fanconi_A_N"/>
    <property type="match status" value="1"/>
</dbReference>
<dbReference type="GO" id="GO:0036297">
    <property type="term" value="P:interstrand cross-link repair"/>
    <property type="evidence" value="ECO:0007669"/>
    <property type="project" value="InterPro"/>
</dbReference>
<evidence type="ECO:0000313" key="4">
    <source>
        <dbReference type="EMBL" id="CAB4000135.1"/>
    </source>
</evidence>
<dbReference type="EMBL" id="CACRXK020003761">
    <property type="protein sequence ID" value="CAB4000135.1"/>
    <property type="molecule type" value="Genomic_DNA"/>
</dbReference>
<dbReference type="InterPro" id="IPR055386">
    <property type="entry name" value="FANCA_helical"/>
</dbReference>
<reference evidence="4" key="1">
    <citation type="submission" date="2020-04" db="EMBL/GenBank/DDBJ databases">
        <authorList>
            <person name="Alioto T."/>
            <person name="Alioto T."/>
            <person name="Gomez Garrido J."/>
        </authorList>
    </citation>
    <scope>NUCLEOTIDE SEQUENCE</scope>
    <source>
        <strain evidence="4">A484AB</strain>
    </source>
</reference>
<accession>A0A7D9I657</accession>
<name>A0A7D9I657_PARCT</name>
<sequence length="1378" mass="159641">MMDVDYELQKDEIAVKFDELLASSKKDDSWFEINSDELHEEVLGFVLDNVKISKVLEELSEDVMLSKDLTQMTEDGCLEHFHSIAQNTNTPASLVASQILAQHLFNVVNLQSKQDTTFHNFLPHDVKQKVKVLLDIINKIEANGTNSFDKLTFIKNLPNKDIPMELVWLLNENSIVSFRTCFLSWYADEEWLERFCESIASFCCDGCQDNLVLREKILQVFVGDLLLLSYGETAQSQEIAKKSLQILLKVIKYAEEQTEKLVSKQINKCRLCLYKIIRELKDVPSDIIHKFFQDVLSDDLTKPGGLTIENAFACQDKWTFEFLSDATRTKYLQSEAVNMKVLCHLLTVFLVHNEEAYKLFDDFLGEYLSECVENCVTLQFHLVLLLRRQAALEGSHISPSYSAWFEQTFVTKGASLGLNTKKTIHFFFKSLTELVPYDQPEFLKVHIFKCPQLPSKLKYYADDYISLAKTRLQDLNIPLEDNTGLFAQSSSNEEHVKVMEQARSDVEKCLSLYEQSGRIPTTIMEASIFRKPYFIGRFLPTLLVPRNLPQEPDVKTRLIDDINRAGKIPAAMFRSYKRKCEQFEDFSNDDKPRDNIQQLTHCLEKLPNLLVDMATGSDATKDLRPWLSSVSRKLKLIFGPRPQESATERIDLDVVALNMDSDSMQASYVIMNVFCRACAAVQNACTSEDTQSNRAISKFRWAAKFVSILVSFPRLIHSLYVHLWSTICHEPHLLSQEHIHGLAILICHLSSVKASYNIHQQSTAKAKSDFYPTFVDFMSSQISLSSRRSAQFFLRWCCHYLQYAMVVFENITTDPHELPNDGQLGFAYVPKTMLIKMEYLYNKLKFKTGEHSGTMFLEKKETEILSLLIKSVHDAESMQSCLSFKQWLIWEINIHEDFLLENERMQYYNWIIYENFLPLSQDGKEQLVACQEMATGIVSCLLDHWTSSQKMQTDRIRSATETNLIKILQDIVSLMSSTLPSQQTSNVWFLVCFISRFSKTEKDENLSSEIQLRCEILAFVRLATQLPPWLFISNSEWGILSDENTKKLSHFLNENLKPWLFQGSLVLPFDFTAHVYKIFFKNLKSGNEKSKNEEELFRGFLGSTPFVFASLMYYWNQLKPLHHGYLTSSETLQHLQSYHAWLDSIFITAEHHTFSQDLVSNEVGQSYAIFLQLLKRIQASILDVKDFLRRLNGLLDRLLVSQSGKRIIIYLWDSIMAYLAAMTFHEDEMKLHDELWHEITKAILFRCSDVLRVFTQEVKQDAELLSARLILFESKSRRLLPVVFFRIFTRQDRHTFQDELPAESFTQAVLLMYIECTDLYQNCSDNTLPSQPLDLETFVKITVFVKDYLRHVQSTVLQSIPKFVVMKLPKEVQRYFVR</sequence>
<feature type="domain" description="Fanconi anaemia group A protein arcN subdomain" evidence="3">
    <location>
        <begin position="595"/>
        <end position="842"/>
    </location>
</feature>
<protein>
    <submittedName>
        <fullName evidence="4">Uncharacterized protein</fullName>
    </submittedName>
</protein>
<comment type="caution">
    <text evidence="4">The sequence shown here is derived from an EMBL/GenBank/DDBJ whole genome shotgun (WGS) entry which is preliminary data.</text>
</comment>
<evidence type="ECO:0000259" key="2">
    <source>
        <dbReference type="Pfam" id="PF24781"/>
    </source>
</evidence>
<dbReference type="Pfam" id="PF24783">
    <property type="entry name" value="FANCA_arcN"/>
    <property type="match status" value="1"/>
</dbReference>
<dbReference type="OrthoDB" id="2287188at2759"/>
<dbReference type="InterPro" id="IPR055387">
    <property type="entry name" value="FANCA_arcN"/>
</dbReference>
<evidence type="ECO:0000313" key="5">
    <source>
        <dbReference type="Proteomes" id="UP001152795"/>
    </source>
</evidence>